<dbReference type="PROSITE" id="PS51724">
    <property type="entry name" value="SPOR"/>
    <property type="match status" value="1"/>
</dbReference>
<organism evidence="2 3">
    <name type="scientific">Candidatus Amulumruptor caecigallinarius</name>
    <dbReference type="NCBI Taxonomy" id="2109911"/>
    <lineage>
        <taxon>Bacteria</taxon>
        <taxon>Pseudomonadati</taxon>
        <taxon>Bacteroidota</taxon>
        <taxon>Bacteroidia</taxon>
        <taxon>Bacteroidales</taxon>
        <taxon>Muribaculaceae</taxon>
        <taxon>Candidatus Amulumruptor</taxon>
    </lineage>
</organism>
<evidence type="ECO:0000313" key="2">
    <source>
        <dbReference type="EMBL" id="HJE39869.1"/>
    </source>
</evidence>
<sequence length="178" mass="20081">MSRFTHLTDMVTGKYKSRLIMAGMMICCFAAGMAQQASDTVTIVDHITAIEGNTVTQPSKLTELLVPVDAPDDDTSEQTDKPATKHQTGRMAGYRIQVYSDGNQRNAKKQTQLKAAQVSRRFPNLRTYISYSAPFWRLRVGDFRSRSEADAAAAQLRQAFPAFRNEIRIVRDRVYIKD</sequence>
<dbReference type="EMBL" id="DYXT01000047">
    <property type="protein sequence ID" value="HJE39869.1"/>
    <property type="molecule type" value="Genomic_DNA"/>
</dbReference>
<feature type="domain" description="SPOR" evidence="1">
    <location>
        <begin position="88"/>
        <end position="172"/>
    </location>
</feature>
<dbReference type="SUPFAM" id="SSF110997">
    <property type="entry name" value="Sporulation related repeat"/>
    <property type="match status" value="1"/>
</dbReference>
<dbReference type="AlphaFoldDB" id="A0A921JJH1"/>
<gene>
    <name evidence="2" type="ORF">K8V47_08955</name>
</gene>
<dbReference type="Pfam" id="PF05036">
    <property type="entry name" value="SPOR"/>
    <property type="match status" value="1"/>
</dbReference>
<proteinExistence type="predicted"/>
<dbReference type="InterPro" id="IPR036680">
    <property type="entry name" value="SPOR-like_sf"/>
</dbReference>
<reference evidence="2" key="2">
    <citation type="submission" date="2021-09" db="EMBL/GenBank/DDBJ databases">
        <authorList>
            <person name="Gilroy R."/>
        </authorList>
    </citation>
    <scope>NUCLEOTIDE SEQUENCE</scope>
    <source>
        <strain evidence="2">4100</strain>
    </source>
</reference>
<dbReference type="InterPro" id="IPR007730">
    <property type="entry name" value="SPOR-like_dom"/>
</dbReference>
<name>A0A921JJH1_9BACT</name>
<dbReference type="Gene3D" id="3.30.70.1070">
    <property type="entry name" value="Sporulation related repeat"/>
    <property type="match status" value="1"/>
</dbReference>
<accession>A0A921JJH1</accession>
<dbReference type="GO" id="GO:0042834">
    <property type="term" value="F:peptidoglycan binding"/>
    <property type="evidence" value="ECO:0007669"/>
    <property type="project" value="InterPro"/>
</dbReference>
<evidence type="ECO:0000313" key="3">
    <source>
        <dbReference type="Proteomes" id="UP000711407"/>
    </source>
</evidence>
<reference evidence="2" key="1">
    <citation type="journal article" date="2021" name="PeerJ">
        <title>Extensive microbial diversity within the chicken gut microbiome revealed by metagenomics and culture.</title>
        <authorList>
            <person name="Gilroy R."/>
            <person name="Ravi A."/>
            <person name="Getino M."/>
            <person name="Pursley I."/>
            <person name="Horton D.L."/>
            <person name="Alikhan N.F."/>
            <person name="Baker D."/>
            <person name="Gharbi K."/>
            <person name="Hall N."/>
            <person name="Watson M."/>
            <person name="Adriaenssens E.M."/>
            <person name="Foster-Nyarko E."/>
            <person name="Jarju S."/>
            <person name="Secka A."/>
            <person name="Antonio M."/>
            <person name="Oren A."/>
            <person name="Chaudhuri R.R."/>
            <person name="La Ragione R."/>
            <person name="Hildebrand F."/>
            <person name="Pallen M.J."/>
        </authorList>
    </citation>
    <scope>NUCLEOTIDE SEQUENCE</scope>
    <source>
        <strain evidence="2">4100</strain>
    </source>
</reference>
<protein>
    <submittedName>
        <fullName evidence="2">SPOR domain-containing protein</fullName>
    </submittedName>
</protein>
<comment type="caution">
    <text evidence="2">The sequence shown here is derived from an EMBL/GenBank/DDBJ whole genome shotgun (WGS) entry which is preliminary data.</text>
</comment>
<evidence type="ECO:0000259" key="1">
    <source>
        <dbReference type="PROSITE" id="PS51724"/>
    </source>
</evidence>
<dbReference type="Proteomes" id="UP000711407">
    <property type="component" value="Unassembled WGS sequence"/>
</dbReference>